<sequence length="45" mass="5406">MTSDLPQARILDYWTTDLVLSVWIHPEKLNFESLIQHHSRPQIYL</sequence>
<organism evidence="1">
    <name type="scientific">uncultured Coleofasciculus sp</name>
    <dbReference type="NCBI Taxonomy" id="1267456"/>
    <lineage>
        <taxon>Bacteria</taxon>
        <taxon>Bacillati</taxon>
        <taxon>Cyanobacteriota</taxon>
        <taxon>Cyanophyceae</taxon>
        <taxon>Coleofasciculales</taxon>
        <taxon>Coleofasciculaceae</taxon>
        <taxon>Coleofasciculus</taxon>
        <taxon>environmental samples</taxon>
    </lineage>
</organism>
<name>A0A6J4IXA4_9CYAN</name>
<dbReference type="AlphaFoldDB" id="A0A6J4IXA4"/>
<evidence type="ECO:0000313" key="1">
    <source>
        <dbReference type="EMBL" id="CAA9264253.1"/>
    </source>
</evidence>
<dbReference type="EMBL" id="CADCTM010000407">
    <property type="protein sequence ID" value="CAA9264253.1"/>
    <property type="molecule type" value="Genomic_DNA"/>
</dbReference>
<gene>
    <name evidence="1" type="ORF">AVDCRST_MAG92-2648</name>
</gene>
<proteinExistence type="predicted"/>
<accession>A0A6J4IXA4</accession>
<protein>
    <submittedName>
        <fullName evidence="1">Uncharacterized protein</fullName>
    </submittedName>
</protein>
<reference evidence="1" key="1">
    <citation type="submission" date="2020-02" db="EMBL/GenBank/DDBJ databases">
        <authorList>
            <person name="Meier V. D."/>
        </authorList>
    </citation>
    <scope>NUCLEOTIDE SEQUENCE</scope>
    <source>
        <strain evidence="1">AVDCRST_MAG92</strain>
    </source>
</reference>